<keyword evidence="1" id="KW-0813">Transport</keyword>
<evidence type="ECO:0000259" key="4">
    <source>
        <dbReference type="PROSITE" id="PS50893"/>
    </source>
</evidence>
<dbReference type="PROSITE" id="PS50893">
    <property type="entry name" value="ABC_TRANSPORTER_2"/>
    <property type="match status" value="1"/>
</dbReference>
<gene>
    <name evidence="5" type="ORF">EQG49_06230</name>
</gene>
<dbReference type="SUPFAM" id="SSF52540">
    <property type="entry name" value="P-loop containing nucleoside triphosphate hydrolases"/>
    <property type="match status" value="1"/>
</dbReference>
<dbReference type="GO" id="GO:0005524">
    <property type="term" value="F:ATP binding"/>
    <property type="evidence" value="ECO:0007669"/>
    <property type="project" value="UniProtKB-KW"/>
</dbReference>
<dbReference type="Gene3D" id="3.40.50.300">
    <property type="entry name" value="P-loop containing nucleotide triphosphate hydrolases"/>
    <property type="match status" value="1"/>
</dbReference>
<dbReference type="PANTHER" id="PTHR42788">
    <property type="entry name" value="TAURINE IMPORT ATP-BINDING PROTEIN-RELATED"/>
    <property type="match status" value="1"/>
</dbReference>
<proteinExistence type="predicted"/>
<dbReference type="GO" id="GO:0016887">
    <property type="term" value="F:ATP hydrolysis activity"/>
    <property type="evidence" value="ECO:0007669"/>
    <property type="project" value="InterPro"/>
</dbReference>
<keyword evidence="6" id="KW-1185">Reference proteome</keyword>
<keyword evidence="3 5" id="KW-0067">ATP-binding</keyword>
<protein>
    <submittedName>
        <fullName evidence="5">ABC transporter ATP-binding protein</fullName>
    </submittedName>
</protein>
<sequence length="257" mass="28697">MVVRTEKIKVTNLRKVFPSHEVGGENVIALDHVDAEIQPGEFVSLIGPSGCGKTTWLRLIAGLEEPTSGSVYIGEQQVQGPGRDRGLVFQDPNLFPWLTVKKNIEFGLNIKGKLTSTDQKNVTELIELVGLQGFENAYPYQLSGGMAHRAAIARALVNDPEVLLFDEPFGALDAFTRMKLQSDVLRIWQERQTTMVLVTHDVEEAVFLGQRVFAMTPRPAHVKEVVPIPLTYPRKRDGRAFIELKEHVLGVLDFQNL</sequence>
<dbReference type="KEGG" id="wei:EQG49_06230"/>
<dbReference type="PANTHER" id="PTHR42788:SF13">
    <property type="entry name" value="ALIPHATIC SULFONATES IMPORT ATP-BINDING PROTEIN SSUB"/>
    <property type="match status" value="1"/>
</dbReference>
<dbReference type="CDD" id="cd03293">
    <property type="entry name" value="ABC_NrtD_SsuB_transporters"/>
    <property type="match status" value="1"/>
</dbReference>
<evidence type="ECO:0000256" key="3">
    <source>
        <dbReference type="ARBA" id="ARBA00022840"/>
    </source>
</evidence>
<accession>A0A4P6YTS4</accession>
<dbReference type="OrthoDB" id="9802264at2"/>
<evidence type="ECO:0000256" key="1">
    <source>
        <dbReference type="ARBA" id="ARBA00022448"/>
    </source>
</evidence>
<evidence type="ECO:0000313" key="5">
    <source>
        <dbReference type="EMBL" id="QBO36083.1"/>
    </source>
</evidence>
<name>A0A4P6YTS4_9LACO</name>
<dbReference type="RefSeq" id="WP_133363161.1">
    <property type="nucleotide sequence ID" value="NZ_CP037940.1"/>
</dbReference>
<evidence type="ECO:0000313" key="6">
    <source>
        <dbReference type="Proteomes" id="UP000292886"/>
    </source>
</evidence>
<organism evidence="5 6">
    <name type="scientific">Periweissella cryptocerci</name>
    <dbReference type="NCBI Taxonomy" id="2506420"/>
    <lineage>
        <taxon>Bacteria</taxon>
        <taxon>Bacillati</taxon>
        <taxon>Bacillota</taxon>
        <taxon>Bacilli</taxon>
        <taxon>Lactobacillales</taxon>
        <taxon>Lactobacillaceae</taxon>
        <taxon>Periweissella</taxon>
    </lineage>
</organism>
<dbReference type="SMART" id="SM00382">
    <property type="entry name" value="AAA"/>
    <property type="match status" value="1"/>
</dbReference>
<dbReference type="Pfam" id="PF00005">
    <property type="entry name" value="ABC_tran"/>
    <property type="match status" value="1"/>
</dbReference>
<evidence type="ECO:0000256" key="2">
    <source>
        <dbReference type="ARBA" id="ARBA00022741"/>
    </source>
</evidence>
<dbReference type="InterPro" id="IPR050166">
    <property type="entry name" value="ABC_transporter_ATP-bind"/>
</dbReference>
<dbReference type="InterPro" id="IPR003439">
    <property type="entry name" value="ABC_transporter-like_ATP-bd"/>
</dbReference>
<dbReference type="InterPro" id="IPR003593">
    <property type="entry name" value="AAA+_ATPase"/>
</dbReference>
<dbReference type="InterPro" id="IPR027417">
    <property type="entry name" value="P-loop_NTPase"/>
</dbReference>
<keyword evidence="2" id="KW-0547">Nucleotide-binding</keyword>
<dbReference type="EMBL" id="CP037940">
    <property type="protein sequence ID" value="QBO36083.1"/>
    <property type="molecule type" value="Genomic_DNA"/>
</dbReference>
<dbReference type="Proteomes" id="UP000292886">
    <property type="component" value="Chromosome"/>
</dbReference>
<reference evidence="6" key="1">
    <citation type="submission" date="2019-03" db="EMBL/GenBank/DDBJ databases">
        <title>Weissella sp. 26KH-42 Genome sequencing.</title>
        <authorList>
            <person name="Heo J."/>
            <person name="Kim S.-J."/>
            <person name="Kim J.-S."/>
            <person name="Hong S.-B."/>
            <person name="Kwon S.-W."/>
        </authorList>
    </citation>
    <scope>NUCLEOTIDE SEQUENCE [LARGE SCALE GENOMIC DNA]</scope>
    <source>
        <strain evidence="6">26KH-42</strain>
    </source>
</reference>
<feature type="domain" description="ABC transporter" evidence="4">
    <location>
        <begin position="8"/>
        <end position="242"/>
    </location>
</feature>
<dbReference type="AlphaFoldDB" id="A0A4P6YTS4"/>